<evidence type="ECO:0000313" key="1">
    <source>
        <dbReference type="EMBL" id="DAE33086.1"/>
    </source>
</evidence>
<name>A0A8S5RP56_9VIRU</name>
<reference evidence="1" key="1">
    <citation type="journal article" date="2021" name="Proc. Natl. Acad. Sci. U.S.A.">
        <title>A Catalog of Tens of Thousands of Viruses from Human Metagenomes Reveals Hidden Associations with Chronic Diseases.</title>
        <authorList>
            <person name="Tisza M.J."/>
            <person name="Buck C.B."/>
        </authorList>
    </citation>
    <scope>NUCLEOTIDE SEQUENCE</scope>
    <source>
        <strain evidence="1">Ctrcb4</strain>
    </source>
</reference>
<sequence length="112" mass="12834">MAEFVGSDSKSRCGNGILKTITSPCQRLTADMYPGIINNYYMRPSHKKPYYYIINHNTESQTPTNPNMDAEFGYNPEFIGENEYRFYALKPNESRVVNQSIVKIEIHSGDSQ</sequence>
<proteinExistence type="predicted"/>
<organism evidence="1">
    <name type="scientific">virus sp. ctrcb4</name>
    <dbReference type="NCBI Taxonomy" id="2825824"/>
    <lineage>
        <taxon>Viruses</taxon>
    </lineage>
</organism>
<accession>A0A8S5RP56</accession>
<protein>
    <submittedName>
        <fullName evidence="1">Uncharacterized protein</fullName>
    </submittedName>
</protein>
<dbReference type="EMBL" id="BK059132">
    <property type="protein sequence ID" value="DAE33086.1"/>
    <property type="molecule type" value="Genomic_DNA"/>
</dbReference>